<organism evidence="1">
    <name type="scientific">Rhizophora mucronata</name>
    <name type="common">Asiatic mangrove</name>
    <dbReference type="NCBI Taxonomy" id="61149"/>
    <lineage>
        <taxon>Eukaryota</taxon>
        <taxon>Viridiplantae</taxon>
        <taxon>Streptophyta</taxon>
        <taxon>Embryophyta</taxon>
        <taxon>Tracheophyta</taxon>
        <taxon>Spermatophyta</taxon>
        <taxon>Magnoliopsida</taxon>
        <taxon>eudicotyledons</taxon>
        <taxon>Gunneridae</taxon>
        <taxon>Pentapetalae</taxon>
        <taxon>rosids</taxon>
        <taxon>fabids</taxon>
        <taxon>Malpighiales</taxon>
        <taxon>Rhizophoraceae</taxon>
        <taxon>Rhizophora</taxon>
    </lineage>
</organism>
<reference evidence="1" key="1">
    <citation type="submission" date="2018-02" db="EMBL/GenBank/DDBJ databases">
        <title>Rhizophora mucronata_Transcriptome.</title>
        <authorList>
            <person name="Meera S.P."/>
            <person name="Sreeshan A."/>
            <person name="Augustine A."/>
        </authorList>
    </citation>
    <scope>NUCLEOTIDE SEQUENCE</scope>
    <source>
        <tissue evidence="1">Leaf</tissue>
    </source>
</reference>
<evidence type="ECO:0000313" key="1">
    <source>
        <dbReference type="EMBL" id="MBX53009.1"/>
    </source>
</evidence>
<dbReference type="AlphaFoldDB" id="A0A2P2PE90"/>
<proteinExistence type="predicted"/>
<name>A0A2P2PE90_RHIMU</name>
<protein>
    <submittedName>
        <fullName evidence="1">Uncharacterized protein</fullName>
    </submittedName>
</protein>
<sequence>MKLFDITNNAPSKGIQKQISFQPS</sequence>
<accession>A0A2P2PE90</accession>
<dbReference type="EMBL" id="GGEC01072525">
    <property type="protein sequence ID" value="MBX53009.1"/>
    <property type="molecule type" value="Transcribed_RNA"/>
</dbReference>